<comment type="caution">
    <text evidence="2">The sequence shown here is derived from an EMBL/GenBank/DDBJ whole genome shotgun (WGS) entry which is preliminary data.</text>
</comment>
<name>A0A8X6GDC8_TRICU</name>
<dbReference type="AlphaFoldDB" id="A0A8X6GDC8"/>
<dbReference type="EMBL" id="BMAO01005607">
    <property type="protein sequence ID" value="GFR02536.1"/>
    <property type="molecule type" value="Genomic_DNA"/>
</dbReference>
<accession>A0A8X6GDC8</accession>
<evidence type="ECO:0000313" key="3">
    <source>
        <dbReference type="Proteomes" id="UP000887116"/>
    </source>
</evidence>
<evidence type="ECO:0000256" key="1">
    <source>
        <dbReference type="SAM" id="MobiDB-lite"/>
    </source>
</evidence>
<organism evidence="2 3">
    <name type="scientific">Trichonephila clavata</name>
    <name type="common">Joro spider</name>
    <name type="synonym">Nephila clavata</name>
    <dbReference type="NCBI Taxonomy" id="2740835"/>
    <lineage>
        <taxon>Eukaryota</taxon>
        <taxon>Metazoa</taxon>
        <taxon>Ecdysozoa</taxon>
        <taxon>Arthropoda</taxon>
        <taxon>Chelicerata</taxon>
        <taxon>Arachnida</taxon>
        <taxon>Araneae</taxon>
        <taxon>Araneomorphae</taxon>
        <taxon>Entelegynae</taxon>
        <taxon>Araneoidea</taxon>
        <taxon>Nephilidae</taxon>
        <taxon>Trichonephila</taxon>
    </lineage>
</organism>
<reference evidence="2" key="1">
    <citation type="submission" date="2020-07" db="EMBL/GenBank/DDBJ databases">
        <title>Multicomponent nature underlies the extraordinary mechanical properties of spider dragline silk.</title>
        <authorList>
            <person name="Kono N."/>
            <person name="Nakamura H."/>
            <person name="Mori M."/>
            <person name="Yoshida Y."/>
            <person name="Ohtoshi R."/>
            <person name="Malay A.D."/>
            <person name="Moran D.A.P."/>
            <person name="Tomita M."/>
            <person name="Numata K."/>
            <person name="Arakawa K."/>
        </authorList>
    </citation>
    <scope>NUCLEOTIDE SEQUENCE</scope>
</reference>
<evidence type="ECO:0000313" key="2">
    <source>
        <dbReference type="EMBL" id="GFR02536.1"/>
    </source>
</evidence>
<feature type="region of interest" description="Disordered" evidence="1">
    <location>
        <begin position="1"/>
        <end position="20"/>
    </location>
</feature>
<dbReference type="Proteomes" id="UP000887116">
    <property type="component" value="Unassembled WGS sequence"/>
</dbReference>
<proteinExistence type="predicted"/>
<feature type="compositionally biased region" description="Basic residues" evidence="1">
    <location>
        <begin position="1"/>
        <end position="12"/>
    </location>
</feature>
<protein>
    <submittedName>
        <fullName evidence="2">Uncharacterized protein</fullName>
    </submittedName>
</protein>
<sequence>MERSINHHKSQRPRPSAGLSRVTKWRDAWTACSTVGEGFSPTNLKNFHLVFGQWVSILNWIFGNPIHPLRQYIPIFIIAMNPTVPKKFCTCTWIPISGRTMNDLFTFFQFVRL</sequence>
<keyword evidence="3" id="KW-1185">Reference proteome</keyword>
<gene>
    <name evidence="2" type="primary">AVEN_257681_1</name>
    <name evidence="2" type="ORF">TNCT_537781</name>
</gene>